<gene>
    <name evidence="2" type="ORF">KAF25_000973</name>
</gene>
<evidence type="ECO:0000313" key="2">
    <source>
        <dbReference type="EMBL" id="KAG5663037.1"/>
    </source>
</evidence>
<feature type="compositionally biased region" description="Basic and acidic residues" evidence="1">
    <location>
        <begin position="78"/>
        <end position="87"/>
    </location>
</feature>
<feature type="compositionally biased region" description="Basic and acidic residues" evidence="1">
    <location>
        <begin position="1"/>
        <end position="18"/>
    </location>
</feature>
<proteinExistence type="predicted"/>
<accession>A0A9P7HDQ5</accession>
<name>A0A9P7HDQ5_9HYPO</name>
<dbReference type="EMBL" id="JAGPUO010000004">
    <property type="protein sequence ID" value="KAG5663037.1"/>
    <property type="molecule type" value="Genomic_DNA"/>
</dbReference>
<feature type="region of interest" description="Disordered" evidence="1">
    <location>
        <begin position="1"/>
        <end position="106"/>
    </location>
</feature>
<sequence>MDSQTEKKSRLPVAKECDATFAGETGSINRGRTGRFIQALSDRFSSKRRSPQSSGQQKEKEGGRRELAAPRPAPGETSPRDHKGRESARRRKKPPSMKTMKGADMLMKSEKIIDKQIDEPTSKASILPQASSSASATAHSSGKPSTFSIDDINTGATILTLITEICNNADGKFSRLEQLDLLDLFKQMPDLMTREQRLSGDSSKMANDFVSTVYQSCGAANWGEIETFDDLKLKLEALTKFGGRAEASPRQEGHIIVL</sequence>
<comment type="caution">
    <text evidence="2">The sequence shown here is derived from an EMBL/GenBank/DDBJ whole genome shotgun (WGS) entry which is preliminary data.</text>
</comment>
<dbReference type="AlphaFoldDB" id="A0A9P7HDQ5"/>
<dbReference type="Proteomes" id="UP000782241">
    <property type="component" value="Unassembled WGS sequence"/>
</dbReference>
<feature type="compositionally biased region" description="Low complexity" evidence="1">
    <location>
        <begin position="130"/>
        <end position="141"/>
    </location>
</feature>
<feature type="compositionally biased region" description="Basic and acidic residues" evidence="1">
    <location>
        <begin position="57"/>
        <end position="68"/>
    </location>
</feature>
<reference evidence="2" key="1">
    <citation type="submission" date="2021-04" db="EMBL/GenBank/DDBJ databases">
        <title>Draft genome of Fusarium avenaceum strain F156N33, isolated from an atmospheric sample in Virginia.</title>
        <authorList>
            <person name="Yang S."/>
            <person name="Vinatzer B.A."/>
            <person name="Coleman J."/>
        </authorList>
    </citation>
    <scope>NUCLEOTIDE SEQUENCE</scope>
    <source>
        <strain evidence="2">F156N33</strain>
    </source>
</reference>
<evidence type="ECO:0000313" key="3">
    <source>
        <dbReference type="Proteomes" id="UP000782241"/>
    </source>
</evidence>
<protein>
    <submittedName>
        <fullName evidence="2">Uncharacterized protein</fullName>
    </submittedName>
</protein>
<evidence type="ECO:0000256" key="1">
    <source>
        <dbReference type="SAM" id="MobiDB-lite"/>
    </source>
</evidence>
<feature type="region of interest" description="Disordered" evidence="1">
    <location>
        <begin position="122"/>
        <end position="145"/>
    </location>
</feature>
<organism evidence="2 3">
    <name type="scientific">Fusarium avenaceum</name>
    <dbReference type="NCBI Taxonomy" id="40199"/>
    <lineage>
        <taxon>Eukaryota</taxon>
        <taxon>Fungi</taxon>
        <taxon>Dikarya</taxon>
        <taxon>Ascomycota</taxon>
        <taxon>Pezizomycotina</taxon>
        <taxon>Sordariomycetes</taxon>
        <taxon>Hypocreomycetidae</taxon>
        <taxon>Hypocreales</taxon>
        <taxon>Nectriaceae</taxon>
        <taxon>Fusarium</taxon>
        <taxon>Fusarium tricinctum species complex</taxon>
    </lineage>
</organism>
<keyword evidence="3" id="KW-1185">Reference proteome</keyword>